<name>A0A7C1JGC2_9CHLR</name>
<dbReference type="Gene3D" id="1.25.40.10">
    <property type="entry name" value="Tetratricopeptide repeat domain"/>
    <property type="match status" value="1"/>
</dbReference>
<dbReference type="AlphaFoldDB" id="A0A7C1JGC2"/>
<evidence type="ECO:0000313" key="2">
    <source>
        <dbReference type="EMBL" id="HDX33884.1"/>
    </source>
</evidence>
<dbReference type="InterPro" id="IPR011990">
    <property type="entry name" value="TPR-like_helical_dom_sf"/>
</dbReference>
<dbReference type="PROSITE" id="PS50011">
    <property type="entry name" value="PROTEIN_KINASE_DOM"/>
    <property type="match status" value="1"/>
</dbReference>
<feature type="domain" description="Protein kinase" evidence="1">
    <location>
        <begin position="1"/>
        <end position="175"/>
    </location>
</feature>
<dbReference type="SUPFAM" id="SSF56112">
    <property type="entry name" value="Protein kinase-like (PK-like)"/>
    <property type="match status" value="1"/>
</dbReference>
<dbReference type="Gene3D" id="1.10.510.10">
    <property type="entry name" value="Transferase(Phosphotransferase) domain 1"/>
    <property type="match status" value="1"/>
</dbReference>
<dbReference type="SMART" id="SM00220">
    <property type="entry name" value="S_TKc"/>
    <property type="match status" value="1"/>
</dbReference>
<dbReference type="InterPro" id="IPR019734">
    <property type="entry name" value="TPR_rpt"/>
</dbReference>
<protein>
    <submittedName>
        <fullName evidence="2">Tetratricopeptide repeat protein</fullName>
    </submittedName>
</protein>
<dbReference type="PANTHER" id="PTHR47691">
    <property type="entry name" value="REGULATOR-RELATED"/>
    <property type="match status" value="1"/>
</dbReference>
<reference evidence="2" key="1">
    <citation type="journal article" date="2020" name="mSystems">
        <title>Genome- and Community-Level Interaction Insights into Carbon Utilization and Element Cycling Functions of Hydrothermarchaeota in Hydrothermal Sediment.</title>
        <authorList>
            <person name="Zhou Z."/>
            <person name="Liu Y."/>
            <person name="Xu W."/>
            <person name="Pan J."/>
            <person name="Luo Z.H."/>
            <person name="Li M."/>
        </authorList>
    </citation>
    <scope>NUCLEOTIDE SEQUENCE [LARGE SCALE GENOMIC DNA]</scope>
    <source>
        <strain evidence="2">SpSt-289</strain>
    </source>
</reference>
<dbReference type="SUPFAM" id="SSF52540">
    <property type="entry name" value="P-loop containing nucleoside triphosphate hydrolases"/>
    <property type="match status" value="1"/>
</dbReference>
<dbReference type="InterPro" id="IPR000719">
    <property type="entry name" value="Prot_kinase_dom"/>
</dbReference>
<gene>
    <name evidence="2" type="ORF">ENQ20_20735</name>
</gene>
<dbReference type="GO" id="GO:0004672">
    <property type="term" value="F:protein kinase activity"/>
    <property type="evidence" value="ECO:0007669"/>
    <property type="project" value="InterPro"/>
</dbReference>
<evidence type="ECO:0000259" key="1">
    <source>
        <dbReference type="PROSITE" id="PS50011"/>
    </source>
</evidence>
<organism evidence="2">
    <name type="scientific">Caldilinea aerophila</name>
    <dbReference type="NCBI Taxonomy" id="133453"/>
    <lineage>
        <taxon>Bacteria</taxon>
        <taxon>Bacillati</taxon>
        <taxon>Chloroflexota</taxon>
        <taxon>Caldilineae</taxon>
        <taxon>Caldilineales</taxon>
        <taxon>Caldilineaceae</taxon>
        <taxon>Caldilinea</taxon>
    </lineage>
</organism>
<dbReference type="SMART" id="SM00028">
    <property type="entry name" value="TPR"/>
    <property type="match status" value="5"/>
</dbReference>
<dbReference type="InterPro" id="IPR027417">
    <property type="entry name" value="P-loop_NTPase"/>
</dbReference>
<comment type="caution">
    <text evidence="2">The sequence shown here is derived from an EMBL/GenBank/DDBJ whole genome shotgun (WGS) entry which is preliminary data.</text>
</comment>
<sequence>MPGEDLAYQLARRAHPFPIERVLDWAEQLLDLLAYLHSQTPPVIHCDIKPHNLKLKADGQLVLLDLGIARRAGEASIGHTPAYCAPEQLIGAVLTPRCDLYALSATLYDLLTGIKPADAHTRLTAVRESGIDPLLPALLWNSALPPALDSVLARGLRLEPALRFADASEMRAALWEGMQAPSVQLHNTPTLIGRETLLGEVRRVLMQPEVRLLTLVGAAGVGKSCVARVASAQMHPFFPGGIAIVELGEVSEEQAAVDAIQQATNSLNAQGPVLLVLDNVDPVASVVAQLLASGLLATQSHITFLATSRAVLRLPVENVLTVPPLPIPGPDTTHDLSVVQSSPAVQLFVACLQVVQPGFHLDEENAEAIARLCVVLDGLPLALQWAARQMPYATPDQIIERFDETLHAMLSADVSLAMRSTSPAGALAWSYANLTAEEQCLFAQLAVFVDGCTVAAACAVLSLNDLADADPTRQMDTEKVLQSLVDQNLLQLHPRNFHPRNEAMRYEMLSTVRAFALKHLRMSGRAEEIAQRHAHYFVQWAEEVNTLAAPDEMRIARLKVEEGNLLAALAWLHAQKETMMALRLCAALWRFWEVRGAYRTGLAWLEQVLALPDYCSSPGNEAEEQYARLRARVLMGAAALARNLSQYAAAHRYFAAALEIYRTLQDETGAATALNGLGTVAFYREETDVAICYFSEALTLHRSLGNSRGIAAALNNLATLAEGRGDYLHAKHLHEEALALFRSMNDTVNEAYTLGNLGVVAEHTGDFQQAVMYYRASLDMHEMLGEMWGMAAMLTNLGSTLDRLHEHTEAHILLHEGLQLFDELGEQAGVIQALHALACNAFYRNFPDDALCFLAASEHLETKIQYRLPDVERLEHQQLYAKLMATMGEAEFNRRWALALEVIPLLQLKALIQTPC</sequence>
<proteinExistence type="predicted"/>
<dbReference type="Gene3D" id="3.40.50.300">
    <property type="entry name" value="P-loop containing nucleotide triphosphate hydrolases"/>
    <property type="match status" value="1"/>
</dbReference>
<dbReference type="CDD" id="cd14014">
    <property type="entry name" value="STKc_PknB_like"/>
    <property type="match status" value="1"/>
</dbReference>
<dbReference type="InterPro" id="IPR011009">
    <property type="entry name" value="Kinase-like_dom_sf"/>
</dbReference>
<dbReference type="GO" id="GO:0005524">
    <property type="term" value="F:ATP binding"/>
    <property type="evidence" value="ECO:0007669"/>
    <property type="project" value="InterPro"/>
</dbReference>
<dbReference type="PANTHER" id="PTHR47691:SF3">
    <property type="entry name" value="HTH-TYPE TRANSCRIPTIONAL REGULATOR RV0890C-RELATED"/>
    <property type="match status" value="1"/>
</dbReference>
<accession>A0A7C1JGC2</accession>
<dbReference type="EMBL" id="DSMG01000210">
    <property type="protein sequence ID" value="HDX33884.1"/>
    <property type="molecule type" value="Genomic_DNA"/>
</dbReference>
<dbReference type="Pfam" id="PF00069">
    <property type="entry name" value="Pkinase"/>
    <property type="match status" value="1"/>
</dbReference>
<dbReference type="Pfam" id="PF13424">
    <property type="entry name" value="TPR_12"/>
    <property type="match status" value="1"/>
</dbReference>
<dbReference type="SUPFAM" id="SSF48452">
    <property type="entry name" value="TPR-like"/>
    <property type="match status" value="1"/>
</dbReference>